<dbReference type="Pfam" id="PF00389">
    <property type="entry name" value="2-Hacid_dh"/>
    <property type="match status" value="1"/>
</dbReference>
<evidence type="ECO:0000256" key="1">
    <source>
        <dbReference type="ARBA" id="ARBA00005854"/>
    </source>
</evidence>
<dbReference type="SUPFAM" id="SSF52283">
    <property type="entry name" value="Formate/glycerate dehydrogenase catalytic domain-like"/>
    <property type="match status" value="1"/>
</dbReference>
<protein>
    <submittedName>
        <fullName evidence="8">Lactate dehydrogenase-like 2-hydroxyacid dehydrogenase</fullName>
    </submittedName>
</protein>
<keyword evidence="2 4" id="KW-0560">Oxidoreductase</keyword>
<accession>A0A7W8YZR6</accession>
<dbReference type="InterPro" id="IPR029753">
    <property type="entry name" value="D-isomer_DH_CS"/>
</dbReference>
<dbReference type="InterPro" id="IPR050223">
    <property type="entry name" value="D-isomer_2-hydroxyacid_DH"/>
</dbReference>
<dbReference type="EMBL" id="JACHBR010000001">
    <property type="protein sequence ID" value="MBB5624828.1"/>
    <property type="molecule type" value="Genomic_DNA"/>
</dbReference>
<evidence type="ECO:0000313" key="8">
    <source>
        <dbReference type="EMBL" id="MBB5624828.1"/>
    </source>
</evidence>
<dbReference type="PANTHER" id="PTHR10996">
    <property type="entry name" value="2-HYDROXYACID DEHYDROGENASE-RELATED"/>
    <property type="match status" value="1"/>
</dbReference>
<dbReference type="Gene3D" id="3.40.50.720">
    <property type="entry name" value="NAD(P)-binding Rossmann-like Domain"/>
    <property type="match status" value="2"/>
</dbReference>
<dbReference type="GO" id="GO:0030267">
    <property type="term" value="F:glyoxylate reductase (NADPH) activity"/>
    <property type="evidence" value="ECO:0007669"/>
    <property type="project" value="TreeGrafter"/>
</dbReference>
<dbReference type="InterPro" id="IPR036291">
    <property type="entry name" value="NAD(P)-bd_dom_sf"/>
</dbReference>
<dbReference type="SUPFAM" id="SSF51735">
    <property type="entry name" value="NAD(P)-binding Rossmann-fold domains"/>
    <property type="match status" value="1"/>
</dbReference>
<gene>
    <name evidence="8" type="ORF">BJ981_000527</name>
</gene>
<feature type="domain" description="D-isomer specific 2-hydroxyacid dehydrogenase catalytic" evidence="6">
    <location>
        <begin position="7"/>
        <end position="265"/>
    </location>
</feature>
<dbReference type="InterPro" id="IPR006140">
    <property type="entry name" value="D-isomer_DH_NAD-bd"/>
</dbReference>
<sequence>MRELDGAVAYLHGGEERATEAALRAAAGTLKVVAFLGVGYENFVDVAAAERLGIVVTNTPGAATDSVATFAVGQIINANLRITRHLGRVVPEWSEGEELPNELSQLKVGIIGLGAIGTRVAEMLRHTLGTRVAYYSRTRKPHVEVSLDMPYLPLHELCEFSDALVIATPENGGTKSMVDSSVISRLRRGAILVNVARPGIVDAEALYNGMREDRVAVAVFDGFYGGDSYFGLRIRAEFPDRLLVTGHIASHTRQAMDRMTRSASGSAPAWSPPSAARAWCRRATGSAWARPCTWRPCATGSPPATSCWPSAPNSAPPTCGRSASRSPAR</sequence>
<reference evidence="8 9" key="1">
    <citation type="submission" date="2020-08" db="EMBL/GenBank/DDBJ databases">
        <title>Sequencing the genomes of 1000 actinobacteria strains.</title>
        <authorList>
            <person name="Klenk H.-P."/>
        </authorList>
    </citation>
    <scope>NUCLEOTIDE SEQUENCE [LARGE SCALE GENOMIC DNA]</scope>
    <source>
        <strain evidence="8 9">DSM 45790</strain>
    </source>
</reference>
<dbReference type="GO" id="GO:0051287">
    <property type="term" value="F:NAD binding"/>
    <property type="evidence" value="ECO:0007669"/>
    <property type="project" value="InterPro"/>
</dbReference>
<dbReference type="PANTHER" id="PTHR10996:SF178">
    <property type="entry name" value="2-HYDROXYACID DEHYDROGENASE YGL185C-RELATED"/>
    <property type="match status" value="1"/>
</dbReference>
<dbReference type="InterPro" id="IPR006139">
    <property type="entry name" value="D-isomer_2_OHA_DH_cat_dom"/>
</dbReference>
<feature type="region of interest" description="Disordered" evidence="5">
    <location>
        <begin position="300"/>
        <end position="329"/>
    </location>
</feature>
<dbReference type="AlphaFoldDB" id="A0A7W8YZR6"/>
<dbReference type="GO" id="GO:0016618">
    <property type="term" value="F:hydroxypyruvate reductase [NAD(P)H] activity"/>
    <property type="evidence" value="ECO:0007669"/>
    <property type="project" value="TreeGrafter"/>
</dbReference>
<evidence type="ECO:0000256" key="5">
    <source>
        <dbReference type="SAM" id="MobiDB-lite"/>
    </source>
</evidence>
<feature type="domain" description="D-isomer specific 2-hydroxyacid dehydrogenase NAD-binding" evidence="7">
    <location>
        <begin position="92"/>
        <end position="228"/>
    </location>
</feature>
<dbReference type="Pfam" id="PF02826">
    <property type="entry name" value="2-Hacid_dh_C"/>
    <property type="match status" value="1"/>
</dbReference>
<keyword evidence="3" id="KW-0520">NAD</keyword>
<comment type="similarity">
    <text evidence="1 4">Belongs to the D-isomer specific 2-hydroxyacid dehydrogenase family.</text>
</comment>
<comment type="caution">
    <text evidence="8">The sequence shown here is derived from an EMBL/GenBank/DDBJ whole genome shotgun (WGS) entry which is preliminary data.</text>
</comment>
<dbReference type="GO" id="GO:0005829">
    <property type="term" value="C:cytosol"/>
    <property type="evidence" value="ECO:0007669"/>
    <property type="project" value="TreeGrafter"/>
</dbReference>
<proteinExistence type="inferred from homology"/>
<dbReference type="PROSITE" id="PS00671">
    <property type="entry name" value="D_2_HYDROXYACID_DH_3"/>
    <property type="match status" value="1"/>
</dbReference>
<evidence type="ECO:0000256" key="2">
    <source>
        <dbReference type="ARBA" id="ARBA00023002"/>
    </source>
</evidence>
<keyword evidence="9" id="KW-1185">Reference proteome</keyword>
<evidence type="ECO:0000259" key="7">
    <source>
        <dbReference type="Pfam" id="PF02826"/>
    </source>
</evidence>
<name>A0A7W8YZR6_9ACTN</name>
<organism evidence="8 9">
    <name type="scientific">Sphaerisporangium krabiense</name>
    <dbReference type="NCBI Taxonomy" id="763782"/>
    <lineage>
        <taxon>Bacteria</taxon>
        <taxon>Bacillati</taxon>
        <taxon>Actinomycetota</taxon>
        <taxon>Actinomycetes</taxon>
        <taxon>Streptosporangiales</taxon>
        <taxon>Streptosporangiaceae</taxon>
        <taxon>Sphaerisporangium</taxon>
    </lineage>
</organism>
<feature type="compositionally biased region" description="Polar residues" evidence="5">
    <location>
        <begin position="302"/>
        <end position="313"/>
    </location>
</feature>
<evidence type="ECO:0000313" key="9">
    <source>
        <dbReference type="Proteomes" id="UP000588112"/>
    </source>
</evidence>
<dbReference type="Proteomes" id="UP000588112">
    <property type="component" value="Unassembled WGS sequence"/>
</dbReference>
<evidence type="ECO:0000256" key="4">
    <source>
        <dbReference type="RuleBase" id="RU003719"/>
    </source>
</evidence>
<evidence type="ECO:0000256" key="3">
    <source>
        <dbReference type="ARBA" id="ARBA00023027"/>
    </source>
</evidence>
<evidence type="ECO:0000259" key="6">
    <source>
        <dbReference type="Pfam" id="PF00389"/>
    </source>
</evidence>